<keyword evidence="3" id="KW-0813">Transport</keyword>
<dbReference type="PIRSF" id="PIRSF019239">
    <property type="entry name" value="MrpE"/>
    <property type="match status" value="1"/>
</dbReference>
<evidence type="ECO:0000256" key="6">
    <source>
        <dbReference type="ARBA" id="ARBA00022989"/>
    </source>
</evidence>
<comment type="similarity">
    <text evidence="2">Belongs to the CPA3 antiporters (TC 2.A.63) subunit E family.</text>
</comment>
<dbReference type="GO" id="GO:0005886">
    <property type="term" value="C:plasma membrane"/>
    <property type="evidence" value="ECO:0007669"/>
    <property type="project" value="UniProtKB-SubCell"/>
</dbReference>
<dbReference type="InterPro" id="IPR002758">
    <property type="entry name" value="Cation_antiport_E"/>
</dbReference>
<gene>
    <name evidence="8" type="ORF">ABW02_05495</name>
</gene>
<comment type="caution">
    <text evidence="8">The sequence shown here is derived from an EMBL/GenBank/DDBJ whole genome shotgun (WGS) entry which is preliminary data.</text>
</comment>
<evidence type="ECO:0000256" key="2">
    <source>
        <dbReference type="ARBA" id="ARBA00006228"/>
    </source>
</evidence>
<keyword evidence="9" id="KW-1185">Reference proteome</keyword>
<accession>A0A0J1INW5</accession>
<organism evidence="8 9">
    <name type="scientific">Niallia circulans</name>
    <name type="common">Bacillus circulans</name>
    <dbReference type="NCBI Taxonomy" id="1397"/>
    <lineage>
        <taxon>Bacteria</taxon>
        <taxon>Bacillati</taxon>
        <taxon>Bacillota</taxon>
        <taxon>Bacilli</taxon>
        <taxon>Bacillales</taxon>
        <taxon>Bacillaceae</taxon>
        <taxon>Niallia</taxon>
    </lineage>
</organism>
<comment type="subcellular location">
    <subcellularLocation>
        <location evidence="1">Cell membrane</location>
        <topology evidence="1">Multi-pass membrane protein</topology>
    </subcellularLocation>
</comment>
<dbReference type="OrthoDB" id="9800498at2"/>
<evidence type="ECO:0000256" key="5">
    <source>
        <dbReference type="ARBA" id="ARBA00022692"/>
    </source>
</evidence>
<evidence type="ECO:0000256" key="1">
    <source>
        <dbReference type="ARBA" id="ARBA00004651"/>
    </source>
</evidence>
<reference evidence="8 9" key="1">
    <citation type="submission" date="2015-05" db="EMBL/GenBank/DDBJ databases">
        <title>Whole genome sequence and identification of bacterial endophytes from Costus igneus.</title>
        <authorList>
            <person name="Lee Y.P."/>
            <person name="Gan H.M."/>
            <person name="Eng W."/>
            <person name="Wheatley M.S."/>
            <person name="Caraballo A."/>
            <person name="Polter S."/>
            <person name="Savka M.A."/>
            <person name="Hudson A.O."/>
        </authorList>
    </citation>
    <scope>NUCLEOTIDE SEQUENCE [LARGE SCALE GENOMIC DNA]</scope>
    <source>
        <strain evidence="8 9">RIT379</strain>
    </source>
</reference>
<dbReference type="PANTHER" id="PTHR34584:SF1">
    <property type="entry name" value="NA(+)_H(+) ANTIPORTER SUBUNIT E1"/>
    <property type="match status" value="1"/>
</dbReference>
<keyword evidence="7" id="KW-0472">Membrane</keyword>
<dbReference type="Proteomes" id="UP000036045">
    <property type="component" value="Unassembled WGS sequence"/>
</dbReference>
<dbReference type="PANTHER" id="PTHR34584">
    <property type="entry name" value="NA(+)/H(+) ANTIPORTER SUBUNIT E1"/>
    <property type="match status" value="1"/>
</dbReference>
<dbReference type="GO" id="GO:0008324">
    <property type="term" value="F:monoatomic cation transmembrane transporter activity"/>
    <property type="evidence" value="ECO:0007669"/>
    <property type="project" value="InterPro"/>
</dbReference>
<evidence type="ECO:0000256" key="3">
    <source>
        <dbReference type="ARBA" id="ARBA00022449"/>
    </source>
</evidence>
<name>A0A0J1INW5_NIACI</name>
<dbReference type="EMBL" id="LDPH01000003">
    <property type="protein sequence ID" value="KLV27603.1"/>
    <property type="molecule type" value="Genomic_DNA"/>
</dbReference>
<keyword evidence="3" id="KW-0050">Antiport</keyword>
<keyword evidence="4" id="KW-1003">Cell membrane</keyword>
<dbReference type="GeneID" id="56352027"/>
<dbReference type="RefSeq" id="WP_047940923.1">
    <property type="nucleotide sequence ID" value="NZ_CP053989.1"/>
</dbReference>
<dbReference type="AlphaFoldDB" id="A0A0J1INW5"/>
<evidence type="ECO:0000256" key="4">
    <source>
        <dbReference type="ARBA" id="ARBA00022475"/>
    </source>
</evidence>
<dbReference type="GO" id="GO:0015297">
    <property type="term" value="F:antiporter activity"/>
    <property type="evidence" value="ECO:0007669"/>
    <property type="project" value="UniProtKB-KW"/>
</dbReference>
<dbReference type="PATRIC" id="fig|1397.4.peg.3206"/>
<evidence type="ECO:0000313" key="9">
    <source>
        <dbReference type="Proteomes" id="UP000036045"/>
    </source>
</evidence>
<keyword evidence="6" id="KW-1133">Transmembrane helix</keyword>
<dbReference type="Pfam" id="PF01899">
    <property type="entry name" value="MNHE"/>
    <property type="match status" value="1"/>
</dbReference>
<protein>
    <submittedName>
        <fullName evidence="8">Monovalent cation/H+ antiporter subunit E</fullName>
    </submittedName>
</protein>
<proteinExistence type="inferred from homology"/>
<evidence type="ECO:0000313" key="8">
    <source>
        <dbReference type="EMBL" id="KLV27603.1"/>
    </source>
</evidence>
<keyword evidence="5" id="KW-0812">Transmembrane</keyword>
<sequence length="160" mass="18700">MPMQILINLLIGIIWMFLQDTWNVLTFFTGYLFGILVLFILRRYLPTKFYLETFFAVVKLFFVFIEQLFTSSVVVIRQITRPRLNISPGIFSLETELEGELEVSLLALLMNLTPGSVVVEVTSDNKKFFIHAMDIPAQKESIFRSKEKFEMAIKRVTRYD</sequence>
<evidence type="ECO:0000256" key="7">
    <source>
        <dbReference type="ARBA" id="ARBA00023136"/>
    </source>
</evidence>